<dbReference type="Proteomes" id="UP001596071">
    <property type="component" value="Unassembled WGS sequence"/>
</dbReference>
<keyword evidence="1" id="KW-0472">Membrane</keyword>
<dbReference type="RefSeq" id="WP_381446442.1">
    <property type="nucleotide sequence ID" value="NZ_JBHSNP010000028.1"/>
</dbReference>
<keyword evidence="1" id="KW-0812">Transmembrane</keyword>
<keyword evidence="1" id="KW-1133">Transmembrane helix</keyword>
<evidence type="ECO:0008006" key="4">
    <source>
        <dbReference type="Google" id="ProtNLM"/>
    </source>
</evidence>
<accession>A0ABW0TZS9</accession>
<gene>
    <name evidence="2" type="ORF">ACFPTP_15085</name>
</gene>
<protein>
    <recommendedName>
        <fullName evidence="4">Lipoprotein</fullName>
    </recommendedName>
</protein>
<reference evidence="3" key="1">
    <citation type="journal article" date="2019" name="Int. J. Syst. Evol. Microbiol.">
        <title>The Global Catalogue of Microorganisms (GCM) 10K type strain sequencing project: providing services to taxonomists for standard genome sequencing and annotation.</title>
        <authorList>
            <consortium name="The Broad Institute Genomics Platform"/>
            <consortium name="The Broad Institute Genome Sequencing Center for Infectious Disease"/>
            <person name="Wu L."/>
            <person name="Ma J."/>
        </authorList>
    </citation>
    <scope>NUCLEOTIDE SEQUENCE [LARGE SCALE GENOMIC DNA]</scope>
    <source>
        <strain evidence="3">KACC 11299</strain>
    </source>
</reference>
<organism evidence="2 3">
    <name type="scientific">Sporosarcina koreensis</name>
    <dbReference type="NCBI Taxonomy" id="334735"/>
    <lineage>
        <taxon>Bacteria</taxon>
        <taxon>Bacillati</taxon>
        <taxon>Bacillota</taxon>
        <taxon>Bacilli</taxon>
        <taxon>Bacillales</taxon>
        <taxon>Caryophanaceae</taxon>
        <taxon>Sporosarcina</taxon>
    </lineage>
</organism>
<feature type="transmembrane region" description="Helical" evidence="1">
    <location>
        <begin position="6"/>
        <end position="27"/>
    </location>
</feature>
<proteinExistence type="predicted"/>
<evidence type="ECO:0000256" key="1">
    <source>
        <dbReference type="SAM" id="Phobius"/>
    </source>
</evidence>
<evidence type="ECO:0000313" key="2">
    <source>
        <dbReference type="EMBL" id="MFC5604556.1"/>
    </source>
</evidence>
<dbReference type="EMBL" id="JBHSNP010000028">
    <property type="protein sequence ID" value="MFC5604556.1"/>
    <property type="molecule type" value="Genomic_DNA"/>
</dbReference>
<comment type="caution">
    <text evidence="2">The sequence shown here is derived from an EMBL/GenBank/DDBJ whole genome shotgun (WGS) entry which is preliminary data.</text>
</comment>
<sequence>MRKIKYLTFAIIIVLLSLYLYENFIYYRFPFNPIKEYTSEPNIDFYFSRNLPNGEGITTKCQHANTCGLVLEYLSDLNLMPLKDNAAQGMLKYGNVTYFTGMLKFNESDKIFISDISIDTPNILRIYSPINGFKGGYYKIMDSKFDYNYIYNLTGDTEE</sequence>
<evidence type="ECO:0000313" key="3">
    <source>
        <dbReference type="Proteomes" id="UP001596071"/>
    </source>
</evidence>
<name>A0ABW0TZS9_9BACL</name>
<keyword evidence="3" id="KW-1185">Reference proteome</keyword>